<dbReference type="InterPro" id="IPR005000">
    <property type="entry name" value="Aldolase/citrate-lyase_domain"/>
</dbReference>
<dbReference type="InterPro" id="IPR011206">
    <property type="entry name" value="Citrate_lyase_beta/mcl1/mcl2"/>
</dbReference>
<evidence type="ECO:0000259" key="6">
    <source>
        <dbReference type="Pfam" id="PF03328"/>
    </source>
</evidence>
<sequence>MQQQIRSALFVPATRPERFSKALAAGADTVIIDLEDAVEHAFKDQARKHLCDFASANRQADFCVRINGATTPWFNADLAACADNPNIRAVLLPKAESALQVQQVAQAVSTVLPIIESAKGVLALGEMAGQQGVARLSFGSLDLMLELGTAPDTAGAALLLNHIRCQILLHSAAHGLAAPLDGVYPDFSDEDGLFQLAQQVRDMGFGGMLCIHPKQVATIHAAFAPTAADAEWAKRVIDIANSTGSSAFQLDGKMVDAPVIQRARQILAQAA</sequence>
<dbReference type="Gene3D" id="3.20.20.60">
    <property type="entry name" value="Phosphoenolpyruvate-binding domains"/>
    <property type="match status" value="1"/>
</dbReference>
<dbReference type="SUPFAM" id="SSF51621">
    <property type="entry name" value="Phosphoenolpyruvate/pyruvate domain"/>
    <property type="match status" value="1"/>
</dbReference>
<organism evidence="7 8">
    <name type="scientific">Pollutimonas subterranea</name>
    <dbReference type="NCBI Taxonomy" id="2045210"/>
    <lineage>
        <taxon>Bacteria</taxon>
        <taxon>Pseudomonadati</taxon>
        <taxon>Pseudomonadota</taxon>
        <taxon>Betaproteobacteria</taxon>
        <taxon>Burkholderiales</taxon>
        <taxon>Alcaligenaceae</taxon>
        <taxon>Pollutimonas</taxon>
    </lineage>
</organism>
<dbReference type="PANTHER" id="PTHR32308:SF10">
    <property type="entry name" value="CITRATE LYASE SUBUNIT BETA"/>
    <property type="match status" value="1"/>
</dbReference>
<feature type="binding site" evidence="5">
    <location>
        <position position="142"/>
    </location>
    <ligand>
        <name>Mg(2+)</name>
        <dbReference type="ChEBI" id="CHEBI:18420"/>
    </ligand>
</feature>
<evidence type="ECO:0000256" key="1">
    <source>
        <dbReference type="ARBA" id="ARBA00001946"/>
    </source>
</evidence>
<dbReference type="PANTHER" id="PTHR32308">
    <property type="entry name" value="LYASE BETA SUBUNIT, PUTATIVE (AFU_ORTHOLOGUE AFUA_4G13030)-RELATED"/>
    <property type="match status" value="1"/>
</dbReference>
<name>A0A2N4U126_9BURK</name>
<dbReference type="AlphaFoldDB" id="A0A2N4U126"/>
<protein>
    <submittedName>
        <fullName evidence="7">CoA ester lyase</fullName>
    </submittedName>
</protein>
<dbReference type="PIRSF" id="PIRSF015582">
    <property type="entry name" value="Cit_lyase_B"/>
    <property type="match status" value="1"/>
</dbReference>
<reference evidence="7 8" key="1">
    <citation type="submission" date="2017-10" db="EMBL/GenBank/DDBJ databases">
        <title>Two draft genome sequences of Pusillimonas sp. strains isolated from a nitrate- and radionuclide-contaminated groundwater in Russia.</title>
        <authorList>
            <person name="Grouzdev D.S."/>
            <person name="Tourova T.P."/>
            <person name="Goeva M.A."/>
            <person name="Babich T.L."/>
            <person name="Sokolova D.S."/>
            <person name="Abdullin R."/>
            <person name="Poltaraus A.B."/>
            <person name="Toshchakov S.V."/>
            <person name="Nazina T.N."/>
        </authorList>
    </citation>
    <scope>NUCLEOTIDE SEQUENCE [LARGE SCALE GENOMIC DNA]</scope>
    <source>
        <strain evidence="7 8">JR1/69-3-13</strain>
    </source>
</reference>
<feature type="binding site" evidence="5">
    <location>
        <position position="116"/>
    </location>
    <ligand>
        <name>Mg(2+)</name>
        <dbReference type="ChEBI" id="CHEBI:18420"/>
    </ligand>
</feature>
<feature type="domain" description="HpcH/HpaI aldolase/citrate lyase" evidence="6">
    <location>
        <begin position="6"/>
        <end position="213"/>
    </location>
</feature>
<evidence type="ECO:0000256" key="3">
    <source>
        <dbReference type="ARBA" id="ARBA00022842"/>
    </source>
</evidence>
<proteinExistence type="predicted"/>
<evidence type="ECO:0000313" key="8">
    <source>
        <dbReference type="Proteomes" id="UP000234190"/>
    </source>
</evidence>
<keyword evidence="8" id="KW-1185">Reference proteome</keyword>
<feature type="binding site" evidence="4">
    <location>
        <position position="116"/>
    </location>
    <ligand>
        <name>substrate</name>
    </ligand>
</feature>
<accession>A0A2N4U126</accession>
<dbReference type="InterPro" id="IPR015813">
    <property type="entry name" value="Pyrv/PenolPyrv_kinase-like_dom"/>
</dbReference>
<evidence type="ECO:0000313" key="7">
    <source>
        <dbReference type="EMBL" id="PLC48725.1"/>
    </source>
</evidence>
<dbReference type="Pfam" id="PF03328">
    <property type="entry name" value="HpcH_HpaI"/>
    <property type="match status" value="1"/>
</dbReference>
<evidence type="ECO:0000256" key="4">
    <source>
        <dbReference type="PIRSR" id="PIRSR015582-1"/>
    </source>
</evidence>
<dbReference type="GO" id="GO:0016829">
    <property type="term" value="F:lyase activity"/>
    <property type="evidence" value="ECO:0007669"/>
    <property type="project" value="UniProtKB-KW"/>
</dbReference>
<keyword evidence="7" id="KW-0456">Lyase</keyword>
<dbReference type="Proteomes" id="UP000234190">
    <property type="component" value="Unassembled WGS sequence"/>
</dbReference>
<dbReference type="EMBL" id="PDNW01000016">
    <property type="protein sequence ID" value="PLC48725.1"/>
    <property type="molecule type" value="Genomic_DNA"/>
</dbReference>
<evidence type="ECO:0000256" key="2">
    <source>
        <dbReference type="ARBA" id="ARBA00022723"/>
    </source>
</evidence>
<gene>
    <name evidence="7" type="ORF">CR159_16390</name>
</gene>
<feature type="binding site" evidence="4">
    <location>
        <position position="65"/>
    </location>
    <ligand>
        <name>substrate</name>
    </ligand>
</feature>
<evidence type="ECO:0000256" key="5">
    <source>
        <dbReference type="PIRSR" id="PIRSR015582-2"/>
    </source>
</evidence>
<dbReference type="OrthoDB" id="348111at2"/>
<comment type="cofactor">
    <cofactor evidence="1">
        <name>Mg(2+)</name>
        <dbReference type="ChEBI" id="CHEBI:18420"/>
    </cofactor>
</comment>
<comment type="caution">
    <text evidence="7">The sequence shown here is derived from an EMBL/GenBank/DDBJ whole genome shotgun (WGS) entry which is preliminary data.</text>
</comment>
<dbReference type="GO" id="GO:0000287">
    <property type="term" value="F:magnesium ion binding"/>
    <property type="evidence" value="ECO:0007669"/>
    <property type="project" value="TreeGrafter"/>
</dbReference>
<dbReference type="InterPro" id="IPR040442">
    <property type="entry name" value="Pyrv_kinase-like_dom_sf"/>
</dbReference>
<keyword evidence="3 5" id="KW-0460">Magnesium</keyword>
<dbReference type="GO" id="GO:0006107">
    <property type="term" value="P:oxaloacetate metabolic process"/>
    <property type="evidence" value="ECO:0007669"/>
    <property type="project" value="TreeGrafter"/>
</dbReference>
<keyword evidence="2 5" id="KW-0479">Metal-binding</keyword>